<dbReference type="RefSeq" id="XP_004354241.1">
    <property type="nucleotide sequence ID" value="XM_004354189.1"/>
</dbReference>
<keyword evidence="3" id="KW-1185">Reference proteome</keyword>
<dbReference type="AlphaFoldDB" id="F4Q9Y0"/>
<accession>F4Q9Y0</accession>
<organism evidence="2 3">
    <name type="scientific">Cavenderia fasciculata</name>
    <name type="common">Slime mold</name>
    <name type="synonym">Dictyostelium fasciculatum</name>
    <dbReference type="NCBI Taxonomy" id="261658"/>
    <lineage>
        <taxon>Eukaryota</taxon>
        <taxon>Amoebozoa</taxon>
        <taxon>Evosea</taxon>
        <taxon>Eumycetozoa</taxon>
        <taxon>Dictyostelia</taxon>
        <taxon>Acytosteliales</taxon>
        <taxon>Cavenderiaceae</taxon>
        <taxon>Cavenderia</taxon>
    </lineage>
</organism>
<gene>
    <name evidence="2" type="ORF">DFA_10339</name>
</gene>
<protein>
    <submittedName>
        <fullName evidence="2">Uncharacterized protein</fullName>
    </submittedName>
</protein>
<dbReference type="KEGG" id="dfa:DFA_10339"/>
<reference evidence="3" key="1">
    <citation type="journal article" date="2011" name="Genome Res.">
        <title>Phylogeny-wide analysis of social amoeba genomes highlights ancient origins for complex intercellular communication.</title>
        <authorList>
            <person name="Heidel A.J."/>
            <person name="Lawal H.M."/>
            <person name="Felder M."/>
            <person name="Schilde C."/>
            <person name="Helps N.R."/>
            <person name="Tunggal B."/>
            <person name="Rivero F."/>
            <person name="John U."/>
            <person name="Schleicher M."/>
            <person name="Eichinger L."/>
            <person name="Platzer M."/>
            <person name="Noegel A.A."/>
            <person name="Schaap P."/>
            <person name="Gloeckner G."/>
        </authorList>
    </citation>
    <scope>NUCLEOTIDE SEQUENCE [LARGE SCALE GENOMIC DNA]</scope>
    <source>
        <strain evidence="3">SH3</strain>
    </source>
</reference>
<evidence type="ECO:0000256" key="1">
    <source>
        <dbReference type="SAM" id="Coils"/>
    </source>
</evidence>
<dbReference type="Proteomes" id="UP000007797">
    <property type="component" value="Unassembled WGS sequence"/>
</dbReference>
<sequence length="223" mass="26760">MTIGSAALWLKLQKDIIKLEQQLNDTTQQHDYTTRKLNDTTQRLDDTQNQLKNTTELQLVEGTNQQLYQKLDDTKKQCQDDKYDRYYYGFKMCLLKSQALSAQIEFMTGDQEFVKTIHTMEIDRKKNIMEVDRLRDYNEDLKRLGDTKNYEKGLLKVKALQTNIGIYLQLIKDLEIKRNQERILNEKKIEEIEIKRNQERILYKQKIEEIERHPPRKQDLESQ</sequence>
<proteinExistence type="predicted"/>
<name>F4Q9Y0_CACFS</name>
<feature type="coiled-coil region" evidence="1">
    <location>
        <begin position="37"/>
        <end position="77"/>
    </location>
</feature>
<dbReference type="EMBL" id="GL883026">
    <property type="protein sequence ID" value="EGG15499.1"/>
    <property type="molecule type" value="Genomic_DNA"/>
</dbReference>
<evidence type="ECO:0000313" key="3">
    <source>
        <dbReference type="Proteomes" id="UP000007797"/>
    </source>
</evidence>
<evidence type="ECO:0000313" key="2">
    <source>
        <dbReference type="EMBL" id="EGG15499.1"/>
    </source>
</evidence>
<keyword evidence="1" id="KW-0175">Coiled coil</keyword>
<dbReference type="GeneID" id="14867386"/>